<protein>
    <submittedName>
        <fullName evidence="1">Uncharacterized protein</fullName>
    </submittedName>
</protein>
<organism evidence="1 2">
    <name type="scientific">Hordeum vulgare subsp. vulgare</name>
    <name type="common">Domesticated barley</name>
    <dbReference type="NCBI Taxonomy" id="112509"/>
    <lineage>
        <taxon>Eukaryota</taxon>
        <taxon>Viridiplantae</taxon>
        <taxon>Streptophyta</taxon>
        <taxon>Embryophyta</taxon>
        <taxon>Tracheophyta</taxon>
        <taxon>Spermatophyta</taxon>
        <taxon>Magnoliopsida</taxon>
        <taxon>Liliopsida</taxon>
        <taxon>Poales</taxon>
        <taxon>Poaceae</taxon>
        <taxon>BOP clade</taxon>
        <taxon>Pooideae</taxon>
        <taxon>Triticodae</taxon>
        <taxon>Triticeae</taxon>
        <taxon>Hordeinae</taxon>
        <taxon>Hordeum</taxon>
    </lineage>
</organism>
<reference evidence="1" key="3">
    <citation type="submission" date="2022-01" db="UniProtKB">
        <authorList>
            <consortium name="EnsemblPlants"/>
        </authorList>
    </citation>
    <scope>IDENTIFICATION</scope>
    <source>
        <strain evidence="1">subsp. vulgare</strain>
    </source>
</reference>
<proteinExistence type="predicted"/>
<evidence type="ECO:0000313" key="1">
    <source>
        <dbReference type="EnsemblPlants" id="HORVU.MOREX.r3.4HG0376990.1.CDS1"/>
    </source>
</evidence>
<dbReference type="AlphaFoldDB" id="A0A8I6Y718"/>
<keyword evidence="2" id="KW-1185">Reference proteome</keyword>
<evidence type="ECO:0000313" key="2">
    <source>
        <dbReference type="Proteomes" id="UP000011116"/>
    </source>
</evidence>
<dbReference type="Proteomes" id="UP000011116">
    <property type="component" value="Chromosome 4H"/>
</dbReference>
<accession>A0A8I6Y718</accession>
<dbReference type="Gramene" id="HORVU.MOREX.r3.4HG0376990.1">
    <property type="protein sequence ID" value="HORVU.MOREX.r3.4HG0376990.1.CDS1"/>
    <property type="gene ID" value="HORVU.MOREX.r3.4HG0376990"/>
</dbReference>
<dbReference type="EnsemblPlants" id="HORVU.MOREX.r3.4HG0376990.1">
    <property type="protein sequence ID" value="HORVU.MOREX.r3.4HG0376990.1.CDS1"/>
    <property type="gene ID" value="HORVU.MOREX.r3.4HG0376990"/>
</dbReference>
<reference evidence="1" key="2">
    <citation type="submission" date="2020-10" db="EMBL/GenBank/DDBJ databases">
        <authorList>
            <person name="Scholz U."/>
            <person name="Mascher M."/>
            <person name="Fiebig A."/>
        </authorList>
    </citation>
    <scope>NUCLEOTIDE SEQUENCE [LARGE SCALE GENOMIC DNA]</scope>
    <source>
        <strain evidence="1">cv. Morex</strain>
    </source>
</reference>
<sequence>MVGLTIIHTGGFALHRTSVRLCAARNGKSAPVAKAAEALVCRGLGITKNGQDVIVEMLNAFRDRFKEKLPQEVIIAMRGIFKLDDSGATVVEDTLLLHGGGGALEVDNGQDAI</sequence>
<reference evidence="2" key="1">
    <citation type="journal article" date="2012" name="Nature">
        <title>A physical, genetic and functional sequence assembly of the barley genome.</title>
        <authorList>
            <consortium name="The International Barley Genome Sequencing Consortium"/>
            <person name="Mayer K.F."/>
            <person name="Waugh R."/>
            <person name="Brown J.W."/>
            <person name="Schulman A."/>
            <person name="Langridge P."/>
            <person name="Platzer M."/>
            <person name="Fincher G.B."/>
            <person name="Muehlbauer G.J."/>
            <person name="Sato K."/>
            <person name="Close T.J."/>
            <person name="Wise R.P."/>
            <person name="Stein N."/>
        </authorList>
    </citation>
    <scope>NUCLEOTIDE SEQUENCE [LARGE SCALE GENOMIC DNA]</scope>
    <source>
        <strain evidence="2">cv. Morex</strain>
    </source>
</reference>
<name>A0A8I6Y718_HORVV</name>
<dbReference type="Gramene" id="HORVU.MOREX.r2.4HG0313750.1">
    <property type="protein sequence ID" value="HORVU.MOREX.r2.4HG0313750.1.CDS.1"/>
    <property type="gene ID" value="HORVU.MOREX.r2.4HG0313750"/>
</dbReference>